<dbReference type="EMBL" id="JAUJYO010000022">
    <property type="protein sequence ID" value="KAK1282085.1"/>
    <property type="molecule type" value="Genomic_DNA"/>
</dbReference>
<evidence type="ECO:0000313" key="1">
    <source>
        <dbReference type="EMBL" id="KAK1282085.1"/>
    </source>
</evidence>
<reference evidence="1" key="1">
    <citation type="journal article" date="2023" name="Nat. Commun.">
        <title>Diploid and tetraploid genomes of Acorus and the evolution of monocots.</title>
        <authorList>
            <person name="Ma L."/>
            <person name="Liu K.W."/>
            <person name="Li Z."/>
            <person name="Hsiao Y.Y."/>
            <person name="Qi Y."/>
            <person name="Fu T."/>
            <person name="Tang G.D."/>
            <person name="Zhang D."/>
            <person name="Sun W.H."/>
            <person name="Liu D.K."/>
            <person name="Li Y."/>
            <person name="Chen G.Z."/>
            <person name="Liu X.D."/>
            <person name="Liao X.Y."/>
            <person name="Jiang Y.T."/>
            <person name="Yu X."/>
            <person name="Hao Y."/>
            <person name="Huang J."/>
            <person name="Zhao X.W."/>
            <person name="Ke S."/>
            <person name="Chen Y.Y."/>
            <person name="Wu W.L."/>
            <person name="Hsu J.L."/>
            <person name="Lin Y.F."/>
            <person name="Huang M.D."/>
            <person name="Li C.Y."/>
            <person name="Huang L."/>
            <person name="Wang Z.W."/>
            <person name="Zhao X."/>
            <person name="Zhong W.Y."/>
            <person name="Peng D.H."/>
            <person name="Ahmad S."/>
            <person name="Lan S."/>
            <person name="Zhang J.S."/>
            <person name="Tsai W.C."/>
            <person name="Van de Peer Y."/>
            <person name="Liu Z.J."/>
        </authorList>
    </citation>
    <scope>NUCLEOTIDE SEQUENCE</scope>
    <source>
        <strain evidence="1">CP</strain>
    </source>
</reference>
<sequence length="66" mass="7054">MEAAFLQTSALVSSSTSTSISSERLRFASFKPSPERKASVLVVRSDGAKIQRPRAPKLFTNAVANG</sequence>
<comment type="caution">
    <text evidence="1">The sequence shown here is derived from an EMBL/GenBank/DDBJ whole genome shotgun (WGS) entry which is preliminary data.</text>
</comment>
<evidence type="ECO:0000313" key="2">
    <source>
        <dbReference type="Proteomes" id="UP001180020"/>
    </source>
</evidence>
<organism evidence="1 2">
    <name type="scientific">Acorus calamus</name>
    <name type="common">Sweet flag</name>
    <dbReference type="NCBI Taxonomy" id="4465"/>
    <lineage>
        <taxon>Eukaryota</taxon>
        <taxon>Viridiplantae</taxon>
        <taxon>Streptophyta</taxon>
        <taxon>Embryophyta</taxon>
        <taxon>Tracheophyta</taxon>
        <taxon>Spermatophyta</taxon>
        <taxon>Magnoliopsida</taxon>
        <taxon>Liliopsida</taxon>
        <taxon>Acoraceae</taxon>
        <taxon>Acorus</taxon>
    </lineage>
</organism>
<proteinExistence type="predicted"/>
<dbReference type="Proteomes" id="UP001180020">
    <property type="component" value="Unassembled WGS sequence"/>
</dbReference>
<reference evidence="1" key="2">
    <citation type="submission" date="2023-06" db="EMBL/GenBank/DDBJ databases">
        <authorList>
            <person name="Ma L."/>
            <person name="Liu K.-W."/>
            <person name="Li Z."/>
            <person name="Hsiao Y.-Y."/>
            <person name="Qi Y."/>
            <person name="Fu T."/>
            <person name="Tang G."/>
            <person name="Zhang D."/>
            <person name="Sun W.-H."/>
            <person name="Liu D.-K."/>
            <person name="Li Y."/>
            <person name="Chen G.-Z."/>
            <person name="Liu X.-D."/>
            <person name="Liao X.-Y."/>
            <person name="Jiang Y.-T."/>
            <person name="Yu X."/>
            <person name="Hao Y."/>
            <person name="Huang J."/>
            <person name="Zhao X.-W."/>
            <person name="Ke S."/>
            <person name="Chen Y.-Y."/>
            <person name="Wu W.-L."/>
            <person name="Hsu J.-L."/>
            <person name="Lin Y.-F."/>
            <person name="Huang M.-D."/>
            <person name="Li C.-Y."/>
            <person name="Huang L."/>
            <person name="Wang Z.-W."/>
            <person name="Zhao X."/>
            <person name="Zhong W.-Y."/>
            <person name="Peng D.-H."/>
            <person name="Ahmad S."/>
            <person name="Lan S."/>
            <person name="Zhang J.-S."/>
            <person name="Tsai W.-C."/>
            <person name="Van De Peer Y."/>
            <person name="Liu Z.-J."/>
        </authorList>
    </citation>
    <scope>NUCLEOTIDE SEQUENCE</scope>
    <source>
        <strain evidence="1">CP</strain>
        <tissue evidence="1">Leaves</tissue>
    </source>
</reference>
<protein>
    <submittedName>
        <fullName evidence="1">Uncharacterized protein</fullName>
    </submittedName>
</protein>
<keyword evidence="2" id="KW-1185">Reference proteome</keyword>
<dbReference type="AlphaFoldDB" id="A0AAV9BZ55"/>
<gene>
    <name evidence="1" type="ORF">QJS10_CPB22g00064</name>
</gene>
<accession>A0AAV9BZ55</accession>
<name>A0AAV9BZ55_ACOCL</name>